<dbReference type="RefSeq" id="WP_379906735.1">
    <property type="nucleotide sequence ID" value="NZ_JBHRTR010000054.1"/>
</dbReference>
<accession>A0ABV7LA75</accession>
<evidence type="ECO:0000313" key="2">
    <source>
        <dbReference type="Proteomes" id="UP001595528"/>
    </source>
</evidence>
<dbReference type="EMBL" id="JBHRTR010000054">
    <property type="protein sequence ID" value="MFC3231268.1"/>
    <property type="molecule type" value="Genomic_DNA"/>
</dbReference>
<keyword evidence="2" id="KW-1185">Reference proteome</keyword>
<reference evidence="2" key="1">
    <citation type="journal article" date="2019" name="Int. J. Syst. Evol. Microbiol.">
        <title>The Global Catalogue of Microorganisms (GCM) 10K type strain sequencing project: providing services to taxonomists for standard genome sequencing and annotation.</title>
        <authorList>
            <consortium name="The Broad Institute Genomics Platform"/>
            <consortium name="The Broad Institute Genome Sequencing Center for Infectious Disease"/>
            <person name="Wu L."/>
            <person name="Ma J."/>
        </authorList>
    </citation>
    <scope>NUCLEOTIDE SEQUENCE [LARGE SCALE GENOMIC DNA]</scope>
    <source>
        <strain evidence="2">KCTC 42964</strain>
    </source>
</reference>
<protein>
    <submittedName>
        <fullName evidence="1">Uncharacterized protein</fullName>
    </submittedName>
</protein>
<sequence>MARAAARSVSVPAPVGGWNARDALADMPATDAVILDNWFPGTDRVTLRRGSAAHVTGLPGPVESLLDYVAADGTGELWAVADGGIYDARAAAAGPLATVSGLSNSRFQSVQIQTAGGKYLLAVNGADAPRLYDGSSWSTASFTGPTVADLVWCNLHQRRLWFGARDSLTAWYLGVNAIGGTATAFPLGGIASLGGYVMAMGTWSRDGGAGSDDVALFLTSEGEAIVYQGTDPSDAATWALVGVFRIGKPIGRRCMIKMGADLVMITQDGYVFASSILSVDRSQSQRVALSSQINAAVNEAVREHGGLPGWQALAYAGGQMLIFNVPTSAATAVQHVFNTNTRRPCRFTGIDALCWGLLGGHAHFGTADGRVCRFDTGTDDAGTAIAGDALQAFSYFRMPGRVKAFKRVRPIFQSAQAPAVALDLNLDFQIQAPTAAAVPAANAAGIWGSSKWGQFAWGGGTQTFKGWREVRGFGHAASLRVRVVSDTARPSWLSTDWLFLPGGIV</sequence>
<proteinExistence type="predicted"/>
<dbReference type="Proteomes" id="UP001595528">
    <property type="component" value="Unassembled WGS sequence"/>
</dbReference>
<gene>
    <name evidence="1" type="ORF">ACFOGJ_28730</name>
</gene>
<name>A0ABV7LA75_9PROT</name>
<evidence type="ECO:0000313" key="1">
    <source>
        <dbReference type="EMBL" id="MFC3231268.1"/>
    </source>
</evidence>
<organism evidence="1 2">
    <name type="scientific">Marinibaculum pumilum</name>
    <dbReference type="NCBI Taxonomy" id="1766165"/>
    <lineage>
        <taxon>Bacteria</taxon>
        <taxon>Pseudomonadati</taxon>
        <taxon>Pseudomonadota</taxon>
        <taxon>Alphaproteobacteria</taxon>
        <taxon>Rhodospirillales</taxon>
        <taxon>Rhodospirillaceae</taxon>
        <taxon>Marinibaculum</taxon>
    </lineage>
</organism>
<comment type="caution">
    <text evidence="1">The sequence shown here is derived from an EMBL/GenBank/DDBJ whole genome shotgun (WGS) entry which is preliminary data.</text>
</comment>